<organism evidence="1">
    <name type="scientific">OCS116 cluster bacterium</name>
    <dbReference type="NCBI Taxonomy" id="2030921"/>
    <lineage>
        <taxon>Bacteria</taxon>
        <taxon>Pseudomonadati</taxon>
        <taxon>Pseudomonadota</taxon>
        <taxon>Alphaproteobacteria</taxon>
        <taxon>OCS116 cluster</taxon>
    </lineage>
</organism>
<name>A0A2A4ZB20_9PROT</name>
<proteinExistence type="predicted"/>
<protein>
    <recommendedName>
        <fullName evidence="2">Heparinase</fullName>
    </recommendedName>
</protein>
<gene>
    <name evidence="1" type="ORF">COB13_00490</name>
</gene>
<dbReference type="EMBL" id="NVUS01000001">
    <property type="protein sequence ID" value="PCJ03748.1"/>
    <property type="molecule type" value="Genomic_DNA"/>
</dbReference>
<dbReference type="AlphaFoldDB" id="A0A2A4ZB20"/>
<dbReference type="InterPro" id="IPR008929">
    <property type="entry name" value="Chondroitin_lyas"/>
</dbReference>
<dbReference type="Gene3D" id="1.50.10.100">
    <property type="entry name" value="Chondroitin AC/alginate lyase"/>
    <property type="match status" value="1"/>
</dbReference>
<comment type="caution">
    <text evidence="1">The sequence shown here is derived from an EMBL/GenBank/DDBJ whole genome shotgun (WGS) entry which is preliminary data.</text>
</comment>
<dbReference type="SUPFAM" id="SSF48230">
    <property type="entry name" value="Chondroitin AC/alginate lyase"/>
    <property type="match status" value="1"/>
</dbReference>
<evidence type="ECO:0008006" key="2">
    <source>
        <dbReference type="Google" id="ProtNLM"/>
    </source>
</evidence>
<accession>A0A2A4ZB20</accession>
<reference evidence="1" key="2">
    <citation type="journal article" date="2018" name="ISME J.">
        <title>A dynamic microbial community with high functional redundancy inhabits the cold, oxic subseafloor aquifer.</title>
        <authorList>
            <person name="Tully B.J."/>
            <person name="Wheat C.G."/>
            <person name="Glazer B.T."/>
            <person name="Huber J.A."/>
        </authorList>
    </citation>
    <scope>NUCLEOTIDE SEQUENCE</scope>
    <source>
        <strain evidence="1">NORP83</strain>
    </source>
</reference>
<evidence type="ECO:0000313" key="1">
    <source>
        <dbReference type="EMBL" id="PCJ03748.1"/>
    </source>
</evidence>
<reference key="1">
    <citation type="submission" date="2017-08" db="EMBL/GenBank/DDBJ databases">
        <title>A dynamic microbial community with high functional redundancy inhabits the cold, oxic subseafloor aquifer.</title>
        <authorList>
            <person name="Tully B.J."/>
            <person name="Wheat C.G."/>
            <person name="Glazer B.T."/>
            <person name="Huber J.A."/>
        </authorList>
    </citation>
    <scope>NUCLEOTIDE SEQUENCE [LARGE SCALE GENOMIC DNA]</scope>
</reference>
<dbReference type="PANTHER" id="PTHR38045:SF1">
    <property type="entry name" value="HEPARINASE II_III-LIKE PROTEIN"/>
    <property type="match status" value="1"/>
</dbReference>
<dbReference type="PANTHER" id="PTHR38045">
    <property type="entry name" value="CHROMOSOME 1, WHOLE GENOME SHOTGUN SEQUENCE"/>
    <property type="match status" value="1"/>
</dbReference>
<sequence>MVFNDGMVMQKFSIEIDVAKISAVLGRADGFVPFPKFSDQSAWQNLNHGIHKNAAVALIEQGALAAHDEIPSLSAELFMDYQISDERLPYETPQIRRRQMLGQMALSTGLSADRNHLVQLEKLIFAILDEPSWAWPAHCPPGDLNTDKPVVDLSAAMTAFELAETSYLLGDVLSEELKARIKAEIDQRCITPFLSQDHHWMARQAGHQVSNWAAVCICGIVGAALYLEEDTHRLAQIITRGMPSLHAYIDTFDADGGSTEGPAYWSYGFCYFTAIAHLLSERSAGKIDLFDDVKLSKIATFPLRTQLSVDRFVNFSDSDEELNFVAGHLGFLATRLNLPQLTQLAGDDLPTDQHATRITWMLRDLIWQPEHRSQTGAGNRHDWFADIEWMIARIEPNDPNGLVVAAKGGHNYELHNQNDVGSFLIHWQSKSLISELGRGRYVKGYFGDKRYEFLPTRSRGHSVPIVNGCEQAVGADYKAQITQHSHSDARDILQLDLTAVYPDEAKLKRLNRKFIIDRKALNGEVTLIDAFEFLDQPREFTSTLICRVEPQVHDGYIIIADGDAALKIIFDANWLDVSFVVERDVAFPHYDADVYRLLFSLHTPKQAGAIHLRIVPQSI</sequence>
<dbReference type="Gene3D" id="2.70.98.70">
    <property type="match status" value="1"/>
</dbReference>